<dbReference type="EMBL" id="CAJOAX010054201">
    <property type="protein sequence ID" value="CAF4323270.1"/>
    <property type="molecule type" value="Genomic_DNA"/>
</dbReference>
<feature type="transmembrane region" description="Helical" evidence="1">
    <location>
        <begin position="12"/>
        <end position="29"/>
    </location>
</feature>
<sequence>MQSFKNDFFNWRYVCASLICLLQIPGLMLMQKALKYEHPSIFTILQSSAILFSLILQNIFSSVKSNVLSLFGSALVLT</sequence>
<keyword evidence="1" id="KW-1133">Transmembrane helix</keyword>
<gene>
    <name evidence="2" type="ORF">OTI717_LOCUS42727</name>
</gene>
<keyword evidence="1" id="KW-0472">Membrane</keyword>
<evidence type="ECO:0000313" key="2">
    <source>
        <dbReference type="EMBL" id="CAF4323270.1"/>
    </source>
</evidence>
<evidence type="ECO:0000256" key="1">
    <source>
        <dbReference type="SAM" id="Phobius"/>
    </source>
</evidence>
<keyword evidence="1" id="KW-0812">Transmembrane</keyword>
<evidence type="ECO:0000313" key="3">
    <source>
        <dbReference type="Proteomes" id="UP000663823"/>
    </source>
</evidence>
<reference evidence="2" key="1">
    <citation type="submission" date="2021-02" db="EMBL/GenBank/DDBJ databases">
        <authorList>
            <person name="Nowell W R."/>
        </authorList>
    </citation>
    <scope>NUCLEOTIDE SEQUENCE</scope>
</reference>
<name>A0A820JFK5_9BILA</name>
<protein>
    <submittedName>
        <fullName evidence="2">Uncharacterized protein</fullName>
    </submittedName>
</protein>
<proteinExistence type="predicted"/>
<feature type="non-terminal residue" evidence="2">
    <location>
        <position position="78"/>
    </location>
</feature>
<dbReference type="AlphaFoldDB" id="A0A820JFK5"/>
<accession>A0A820JFK5</accession>
<organism evidence="2 3">
    <name type="scientific">Rotaria sordida</name>
    <dbReference type="NCBI Taxonomy" id="392033"/>
    <lineage>
        <taxon>Eukaryota</taxon>
        <taxon>Metazoa</taxon>
        <taxon>Spiralia</taxon>
        <taxon>Gnathifera</taxon>
        <taxon>Rotifera</taxon>
        <taxon>Eurotatoria</taxon>
        <taxon>Bdelloidea</taxon>
        <taxon>Philodinida</taxon>
        <taxon>Philodinidae</taxon>
        <taxon>Rotaria</taxon>
    </lineage>
</organism>
<feature type="transmembrane region" description="Helical" evidence="1">
    <location>
        <begin position="41"/>
        <end position="60"/>
    </location>
</feature>
<dbReference type="Proteomes" id="UP000663823">
    <property type="component" value="Unassembled WGS sequence"/>
</dbReference>
<comment type="caution">
    <text evidence="2">The sequence shown here is derived from an EMBL/GenBank/DDBJ whole genome shotgun (WGS) entry which is preliminary data.</text>
</comment>